<dbReference type="InterPro" id="IPR015421">
    <property type="entry name" value="PyrdxlP-dep_Trfase_major"/>
</dbReference>
<dbReference type="SUPFAM" id="SSF53383">
    <property type="entry name" value="PLP-dependent transferases"/>
    <property type="match status" value="1"/>
</dbReference>
<accession>A0ABT3RI26</accession>
<comment type="cofactor">
    <cofactor evidence="1 10">
        <name>pyridoxal 5'-phosphate</name>
        <dbReference type="ChEBI" id="CHEBI:597326"/>
    </cofactor>
</comment>
<dbReference type="InterPro" id="IPR000192">
    <property type="entry name" value="Aminotrans_V_dom"/>
</dbReference>
<dbReference type="InterPro" id="IPR016454">
    <property type="entry name" value="Cysteine_dSase"/>
</dbReference>
<dbReference type="PROSITE" id="PS00595">
    <property type="entry name" value="AA_TRANSFER_CLASS_5"/>
    <property type="match status" value="1"/>
</dbReference>
<evidence type="ECO:0000256" key="5">
    <source>
        <dbReference type="ARBA" id="ARBA00022723"/>
    </source>
</evidence>
<dbReference type="InterPro" id="IPR020578">
    <property type="entry name" value="Aminotrans_V_PyrdxlP_BS"/>
</dbReference>
<evidence type="ECO:0000313" key="12">
    <source>
        <dbReference type="EMBL" id="MCX2741455.1"/>
    </source>
</evidence>
<evidence type="ECO:0000256" key="6">
    <source>
        <dbReference type="ARBA" id="ARBA00022898"/>
    </source>
</evidence>
<protein>
    <recommendedName>
        <fullName evidence="3">cysteine desulfurase</fullName>
        <ecNumber evidence="3">2.8.1.7</ecNumber>
    </recommendedName>
</protein>
<comment type="catalytic activity">
    <reaction evidence="9">
        <text>(sulfur carrier)-H + L-cysteine = (sulfur carrier)-SH + L-alanine</text>
        <dbReference type="Rhea" id="RHEA:43892"/>
        <dbReference type="Rhea" id="RHEA-COMP:14737"/>
        <dbReference type="Rhea" id="RHEA-COMP:14739"/>
        <dbReference type="ChEBI" id="CHEBI:29917"/>
        <dbReference type="ChEBI" id="CHEBI:35235"/>
        <dbReference type="ChEBI" id="CHEBI:57972"/>
        <dbReference type="ChEBI" id="CHEBI:64428"/>
        <dbReference type="EC" id="2.8.1.7"/>
    </reaction>
</comment>
<dbReference type="PANTHER" id="PTHR11601:SF34">
    <property type="entry name" value="CYSTEINE DESULFURASE"/>
    <property type="match status" value="1"/>
</dbReference>
<dbReference type="EMBL" id="JAPFQO010000011">
    <property type="protein sequence ID" value="MCX2741455.1"/>
    <property type="molecule type" value="Genomic_DNA"/>
</dbReference>
<comment type="caution">
    <text evidence="12">The sequence shown here is derived from an EMBL/GenBank/DDBJ whole genome shotgun (WGS) entry which is preliminary data.</text>
</comment>
<organism evidence="12 13">
    <name type="scientific">Pontibacter anaerobius</name>
    <dbReference type="NCBI Taxonomy" id="2993940"/>
    <lineage>
        <taxon>Bacteria</taxon>
        <taxon>Pseudomonadati</taxon>
        <taxon>Bacteroidota</taxon>
        <taxon>Cytophagia</taxon>
        <taxon>Cytophagales</taxon>
        <taxon>Hymenobacteraceae</taxon>
        <taxon>Pontibacter</taxon>
    </lineage>
</organism>
<feature type="domain" description="Aminotransferase class V" evidence="11">
    <location>
        <begin position="9"/>
        <end position="371"/>
    </location>
</feature>
<name>A0ABT3RI26_9BACT</name>
<proteinExistence type="inferred from homology"/>
<evidence type="ECO:0000256" key="1">
    <source>
        <dbReference type="ARBA" id="ARBA00001933"/>
    </source>
</evidence>
<dbReference type="Pfam" id="PF00266">
    <property type="entry name" value="Aminotran_5"/>
    <property type="match status" value="1"/>
</dbReference>
<dbReference type="Gene3D" id="3.90.1150.10">
    <property type="entry name" value="Aspartate Aminotransferase, domain 1"/>
    <property type="match status" value="1"/>
</dbReference>
<comment type="similarity">
    <text evidence="2">Belongs to the class-V pyridoxal-phosphate-dependent aminotransferase family. NifS/IscS subfamily.</text>
</comment>
<evidence type="ECO:0000256" key="8">
    <source>
        <dbReference type="ARBA" id="ARBA00023014"/>
    </source>
</evidence>
<dbReference type="NCBIfam" id="NF002806">
    <property type="entry name" value="PRK02948.1"/>
    <property type="match status" value="1"/>
</dbReference>
<keyword evidence="13" id="KW-1185">Reference proteome</keyword>
<dbReference type="PANTHER" id="PTHR11601">
    <property type="entry name" value="CYSTEINE DESULFURYLASE FAMILY MEMBER"/>
    <property type="match status" value="1"/>
</dbReference>
<keyword evidence="8" id="KW-0411">Iron-sulfur</keyword>
<evidence type="ECO:0000256" key="10">
    <source>
        <dbReference type="RuleBase" id="RU004504"/>
    </source>
</evidence>
<dbReference type="Proteomes" id="UP001207228">
    <property type="component" value="Unassembled WGS sequence"/>
</dbReference>
<evidence type="ECO:0000256" key="9">
    <source>
        <dbReference type="ARBA" id="ARBA00050776"/>
    </source>
</evidence>
<evidence type="ECO:0000256" key="4">
    <source>
        <dbReference type="ARBA" id="ARBA00022679"/>
    </source>
</evidence>
<reference evidence="12 13" key="1">
    <citation type="submission" date="2022-11" db="EMBL/GenBank/DDBJ databases">
        <title>The characterization of three novel Bacteroidetes species and genomic analysis of their roles in tidal elemental geochemical cycles.</title>
        <authorList>
            <person name="Ma K.-J."/>
        </authorList>
    </citation>
    <scope>NUCLEOTIDE SEQUENCE [LARGE SCALE GENOMIC DNA]</scope>
    <source>
        <strain evidence="12 13">M82</strain>
    </source>
</reference>
<keyword evidence="4" id="KW-0808">Transferase</keyword>
<dbReference type="PIRSF" id="PIRSF005572">
    <property type="entry name" value="NifS"/>
    <property type="match status" value="1"/>
</dbReference>
<evidence type="ECO:0000259" key="11">
    <source>
        <dbReference type="Pfam" id="PF00266"/>
    </source>
</evidence>
<evidence type="ECO:0000313" key="13">
    <source>
        <dbReference type="Proteomes" id="UP001207228"/>
    </source>
</evidence>
<dbReference type="Gene3D" id="3.40.640.10">
    <property type="entry name" value="Type I PLP-dependent aspartate aminotransferase-like (Major domain)"/>
    <property type="match status" value="1"/>
</dbReference>
<dbReference type="EC" id="2.8.1.7" evidence="3"/>
<dbReference type="InterPro" id="IPR015422">
    <property type="entry name" value="PyrdxlP-dep_Trfase_small"/>
</dbReference>
<keyword evidence="6" id="KW-0663">Pyridoxal phosphate</keyword>
<dbReference type="RefSeq" id="WP_266053669.1">
    <property type="nucleotide sequence ID" value="NZ_JAPFQO010000011.1"/>
</dbReference>
<keyword evidence="7" id="KW-0408">Iron</keyword>
<dbReference type="InterPro" id="IPR015424">
    <property type="entry name" value="PyrdxlP-dep_Trfase"/>
</dbReference>
<keyword evidence="5" id="KW-0479">Metal-binding</keyword>
<evidence type="ECO:0000256" key="2">
    <source>
        <dbReference type="ARBA" id="ARBA00006490"/>
    </source>
</evidence>
<evidence type="ECO:0000256" key="7">
    <source>
        <dbReference type="ARBA" id="ARBA00023004"/>
    </source>
</evidence>
<sequence>MESITEDIIYLDYAATTPTDPRVVEAMLPFFTQKFGNAASRTHAYGWEAEEAVKVARTQVADLIGAKPEEIIFTSGATEAINLALKGVYENYQAKGNHIITVATEHKAVLDTCYYLESQGADVTYLPVDQNGLISLEDLQKAFTERTILVSVMYANNETGVIQPIAEIADMARKHNALFMTDATQAVGKIPVDVLKDEIDILACSAHKLYGPNGVGALFVKSRFPRIKLIPHMHGGGHERGFRSGTLNTPAIVGFGKACELAKLELKNESERLLALRMEIEEGLKTIEKCRIHAQQANRLPTITNVYFEGIDAEALIIQLRDKLAVASGSACTSAEVTPSHVLMEMYSDEDIAYSSVRLSFGHNTTHENIKSIVTSFEEALSNITYNF</sequence>
<gene>
    <name evidence="12" type="ORF">OO017_15960</name>
</gene>
<evidence type="ECO:0000256" key="3">
    <source>
        <dbReference type="ARBA" id="ARBA00012239"/>
    </source>
</evidence>